<dbReference type="AlphaFoldDB" id="A0AAD1UH26"/>
<accession>A0AAD1UH26</accession>
<sequence length="262" mass="31151">MNMPRQRRTSEVASPRYKEFFGTMENCFNTENKHNQDNTNVMDCFYTDNMRDKIMKSPDFKQNSEEKQVSQNDDAYTLDLQEPVRDITDASRTFKSNQSQKSASTFTQNLRTITTDSFKITLKYWKLWKKYVAKRRKNREILQRKSAYFGLTKEQIKAHKFQRLIMAINYNEQCMLSKAFVSFQMYSNTMRSLKRSLKYEEAYSSSQEDCEQYSSNMKFEYQESSPEAPTRDVLTPKQVAVKFHREHLILKGFYSWYAVSGN</sequence>
<name>A0AAD1UH26_EUPCR</name>
<comment type="caution">
    <text evidence="1">The sequence shown here is derived from an EMBL/GenBank/DDBJ whole genome shotgun (WGS) entry which is preliminary data.</text>
</comment>
<evidence type="ECO:0000313" key="1">
    <source>
        <dbReference type="EMBL" id="CAI2369263.1"/>
    </source>
</evidence>
<proteinExistence type="predicted"/>
<evidence type="ECO:0000313" key="2">
    <source>
        <dbReference type="Proteomes" id="UP001295684"/>
    </source>
</evidence>
<dbReference type="Proteomes" id="UP001295684">
    <property type="component" value="Unassembled WGS sequence"/>
</dbReference>
<organism evidence="1 2">
    <name type="scientific">Euplotes crassus</name>
    <dbReference type="NCBI Taxonomy" id="5936"/>
    <lineage>
        <taxon>Eukaryota</taxon>
        <taxon>Sar</taxon>
        <taxon>Alveolata</taxon>
        <taxon>Ciliophora</taxon>
        <taxon>Intramacronucleata</taxon>
        <taxon>Spirotrichea</taxon>
        <taxon>Hypotrichia</taxon>
        <taxon>Euplotida</taxon>
        <taxon>Euplotidae</taxon>
        <taxon>Moneuplotes</taxon>
    </lineage>
</organism>
<keyword evidence="2" id="KW-1185">Reference proteome</keyword>
<reference evidence="1" key="1">
    <citation type="submission" date="2023-07" db="EMBL/GenBank/DDBJ databases">
        <authorList>
            <consortium name="AG Swart"/>
            <person name="Singh M."/>
            <person name="Singh A."/>
            <person name="Seah K."/>
            <person name="Emmerich C."/>
        </authorList>
    </citation>
    <scope>NUCLEOTIDE SEQUENCE</scope>
    <source>
        <strain evidence="1">DP1</strain>
    </source>
</reference>
<protein>
    <submittedName>
        <fullName evidence="1">Uncharacterized protein</fullName>
    </submittedName>
</protein>
<dbReference type="EMBL" id="CAMPGE010010414">
    <property type="protein sequence ID" value="CAI2369263.1"/>
    <property type="molecule type" value="Genomic_DNA"/>
</dbReference>
<gene>
    <name evidence="1" type="ORF">ECRASSUSDP1_LOCUS10561</name>
</gene>